<reference evidence="1" key="1">
    <citation type="submission" date="2014-04" db="EMBL/GenBank/DDBJ databases">
        <title>In planta biocontrol of soil-borne Fusarium wilt of banana through a plant endophytic bacterium, Burkholderia cenocepacia 869T2.</title>
        <authorList>
            <person name="Ho Y.-N."/>
            <person name="Chiang H.-M."/>
            <person name="Chao C.-P."/>
            <person name="Su C.-C."/>
            <person name="Hsu H.-F."/>
            <person name="Guo C.-T."/>
            <person name="Hsieh J.-L."/>
            <person name="Huang C.-C."/>
        </authorList>
    </citation>
    <scope>NUCLEOTIDE SEQUENCE [LARGE SCALE GENOMIC DNA]</scope>
    <source>
        <strain evidence="1">869T2</strain>
    </source>
</reference>
<dbReference type="RefSeq" id="WP_034188735.1">
    <property type="nucleotide sequence ID" value="NZ_CADEUJ010000002.1"/>
</dbReference>
<gene>
    <name evidence="1" type="ORF">DT99_17535</name>
</gene>
<dbReference type="NCBIfam" id="NF047331">
    <property type="entry name" value="phage_HTJ"/>
    <property type="match status" value="1"/>
</dbReference>
<protein>
    <submittedName>
        <fullName evidence="1">Uncharacterized protein</fullName>
    </submittedName>
</protein>
<sequence>MAYTKQDLERIQSAIAKGELEVQYADRRVKYRSIGELREARTEIIRDLNGAAGRSSIVRIRHAGKGVR</sequence>
<evidence type="ECO:0000313" key="1">
    <source>
        <dbReference type="EMBL" id="KEA58165.1"/>
    </source>
</evidence>
<comment type="caution">
    <text evidence="1">The sequence shown here is derived from an EMBL/GenBank/DDBJ whole genome shotgun (WGS) entry which is preliminary data.</text>
</comment>
<name>A0A071MBZ5_9BURK</name>
<dbReference type="AlphaFoldDB" id="A0A071MBZ5"/>
<accession>A0A071MBZ5</accession>
<dbReference type="EMBL" id="JJOA01000014">
    <property type="protein sequence ID" value="KEA58165.1"/>
    <property type="molecule type" value="Genomic_DNA"/>
</dbReference>
<dbReference type="OrthoDB" id="8657519at2"/>
<proteinExistence type="predicted"/>
<organism evidence="1">
    <name type="scientific">Burkholderia cenocepacia</name>
    <dbReference type="NCBI Taxonomy" id="95486"/>
    <lineage>
        <taxon>Bacteria</taxon>
        <taxon>Pseudomonadati</taxon>
        <taxon>Pseudomonadota</taxon>
        <taxon>Betaproteobacteria</taxon>
        <taxon>Burkholderiales</taxon>
        <taxon>Burkholderiaceae</taxon>
        <taxon>Burkholderia</taxon>
        <taxon>Burkholderia cepacia complex</taxon>
    </lineage>
</organism>